<protein>
    <submittedName>
        <fullName evidence="5">M20 family metallopeptidase</fullName>
    </submittedName>
</protein>
<dbReference type="GO" id="GO:0016787">
    <property type="term" value="F:hydrolase activity"/>
    <property type="evidence" value="ECO:0007669"/>
    <property type="project" value="UniProtKB-KW"/>
</dbReference>
<name>A0A9D2PR02_9FIRM</name>
<dbReference type="Gene3D" id="3.30.70.360">
    <property type="match status" value="1"/>
</dbReference>
<reference evidence="5" key="2">
    <citation type="submission" date="2021-04" db="EMBL/GenBank/DDBJ databases">
        <authorList>
            <person name="Gilroy R."/>
        </authorList>
    </citation>
    <scope>NUCLEOTIDE SEQUENCE</scope>
    <source>
        <strain evidence="5">ChiBcec2-3848</strain>
    </source>
</reference>
<evidence type="ECO:0000256" key="1">
    <source>
        <dbReference type="ARBA" id="ARBA00022723"/>
    </source>
</evidence>
<dbReference type="InterPro" id="IPR050072">
    <property type="entry name" value="Peptidase_M20A"/>
</dbReference>
<sequence length="391" mass="43952">MNANLNWLEQYIERNRDEMLEFWKDLVNLQGYSKETERVNQVIERVKLEFERNGFHCRRESSQGNADVLIGILGEDRKKEPLIFTGHVDTVFPQGSFEESPFYIEGNHAFGPGVMDMKGGIVIALYAAKALNELHYEERPLKIIFVGDEEIGHTESISDQIIAREAAGAVCAFNLEPGRMDDCLTVGRKGNIDCHVTVHGIGGHVGNAFLQGRNAIEEMAHKIIQLQSLTDYKNGNVVSVDVIEGGTVSNAIPDRCKVEIDCRFLESSQMEVIKNQIQKVCSKTYIDGTVTEVDFVNSMPAFESTDRIMSLYHFINTIAQENSLQEYGYKIVGGNSDAAYISQVGTPVICSCGVKGDKAHTKQEYAFVDSLFERTKLFVLVILEFHRFERM</sequence>
<dbReference type="GO" id="GO:0046872">
    <property type="term" value="F:metal ion binding"/>
    <property type="evidence" value="ECO:0007669"/>
    <property type="project" value="UniProtKB-KW"/>
</dbReference>
<dbReference type="InterPro" id="IPR011650">
    <property type="entry name" value="Peptidase_M20_dimer"/>
</dbReference>
<evidence type="ECO:0000313" key="6">
    <source>
        <dbReference type="Proteomes" id="UP000823886"/>
    </source>
</evidence>
<dbReference type="AlphaFoldDB" id="A0A9D2PR02"/>
<dbReference type="SUPFAM" id="SSF55031">
    <property type="entry name" value="Bacterial exopeptidase dimerisation domain"/>
    <property type="match status" value="1"/>
</dbReference>
<keyword evidence="2" id="KW-0378">Hydrolase</keyword>
<evidence type="ECO:0000313" key="5">
    <source>
        <dbReference type="EMBL" id="HJC64430.1"/>
    </source>
</evidence>
<organism evidence="5 6">
    <name type="scientific">Candidatus Blautia merdavium</name>
    <dbReference type="NCBI Taxonomy" id="2838494"/>
    <lineage>
        <taxon>Bacteria</taxon>
        <taxon>Bacillati</taxon>
        <taxon>Bacillota</taxon>
        <taxon>Clostridia</taxon>
        <taxon>Lachnospirales</taxon>
        <taxon>Lachnospiraceae</taxon>
        <taxon>Blautia</taxon>
    </lineage>
</organism>
<dbReference type="PANTHER" id="PTHR43808:SF9">
    <property type="entry name" value="BLL0789 PROTEIN"/>
    <property type="match status" value="1"/>
</dbReference>
<dbReference type="Pfam" id="PF07687">
    <property type="entry name" value="M20_dimer"/>
    <property type="match status" value="1"/>
</dbReference>
<dbReference type="Proteomes" id="UP000823886">
    <property type="component" value="Unassembled WGS sequence"/>
</dbReference>
<proteinExistence type="predicted"/>
<evidence type="ECO:0000259" key="4">
    <source>
        <dbReference type="Pfam" id="PF07687"/>
    </source>
</evidence>
<feature type="domain" description="Peptidase M20 dimerisation" evidence="4">
    <location>
        <begin position="186"/>
        <end position="287"/>
    </location>
</feature>
<dbReference type="InterPro" id="IPR017150">
    <property type="entry name" value="Pept_M20_glutamate_carboxypep"/>
</dbReference>
<comment type="caution">
    <text evidence="5">The sequence shown here is derived from an EMBL/GenBank/DDBJ whole genome shotgun (WGS) entry which is preliminary data.</text>
</comment>
<feature type="active site" description="Proton acceptor" evidence="3">
    <location>
        <position position="149"/>
    </location>
</feature>
<dbReference type="EMBL" id="DWVZ01000170">
    <property type="protein sequence ID" value="HJC64430.1"/>
    <property type="molecule type" value="Genomic_DNA"/>
</dbReference>
<gene>
    <name evidence="5" type="ORF">H9753_12570</name>
</gene>
<dbReference type="Gene3D" id="3.40.630.10">
    <property type="entry name" value="Zn peptidases"/>
    <property type="match status" value="1"/>
</dbReference>
<dbReference type="InterPro" id="IPR036264">
    <property type="entry name" value="Bact_exopeptidase_dim_dom"/>
</dbReference>
<dbReference type="Pfam" id="PF01546">
    <property type="entry name" value="Peptidase_M20"/>
    <property type="match status" value="1"/>
</dbReference>
<accession>A0A9D2PR02</accession>
<dbReference type="CDD" id="cd03885">
    <property type="entry name" value="M20_CPDG2"/>
    <property type="match status" value="1"/>
</dbReference>
<evidence type="ECO:0000256" key="2">
    <source>
        <dbReference type="ARBA" id="ARBA00022801"/>
    </source>
</evidence>
<dbReference type="PIRSF" id="PIRSF037238">
    <property type="entry name" value="Carboxypeptidase_G2"/>
    <property type="match status" value="1"/>
</dbReference>
<feature type="active site" evidence="3">
    <location>
        <position position="89"/>
    </location>
</feature>
<dbReference type="SUPFAM" id="SSF53187">
    <property type="entry name" value="Zn-dependent exopeptidases"/>
    <property type="match status" value="1"/>
</dbReference>
<dbReference type="InterPro" id="IPR002933">
    <property type="entry name" value="Peptidase_M20"/>
</dbReference>
<evidence type="ECO:0000256" key="3">
    <source>
        <dbReference type="PIRSR" id="PIRSR037238-1"/>
    </source>
</evidence>
<dbReference type="PANTHER" id="PTHR43808">
    <property type="entry name" value="ACETYLORNITHINE DEACETYLASE"/>
    <property type="match status" value="1"/>
</dbReference>
<keyword evidence="1" id="KW-0479">Metal-binding</keyword>
<reference evidence="5" key="1">
    <citation type="journal article" date="2021" name="PeerJ">
        <title>Extensive microbial diversity within the chicken gut microbiome revealed by metagenomics and culture.</title>
        <authorList>
            <person name="Gilroy R."/>
            <person name="Ravi A."/>
            <person name="Getino M."/>
            <person name="Pursley I."/>
            <person name="Horton D.L."/>
            <person name="Alikhan N.F."/>
            <person name="Baker D."/>
            <person name="Gharbi K."/>
            <person name="Hall N."/>
            <person name="Watson M."/>
            <person name="Adriaenssens E.M."/>
            <person name="Foster-Nyarko E."/>
            <person name="Jarju S."/>
            <person name="Secka A."/>
            <person name="Antonio M."/>
            <person name="Oren A."/>
            <person name="Chaudhuri R.R."/>
            <person name="La Ragione R."/>
            <person name="Hildebrand F."/>
            <person name="Pallen M.J."/>
        </authorList>
    </citation>
    <scope>NUCLEOTIDE SEQUENCE</scope>
    <source>
        <strain evidence="5">ChiBcec2-3848</strain>
    </source>
</reference>